<evidence type="ECO:0000313" key="4">
    <source>
        <dbReference type="Proteomes" id="UP000245631"/>
    </source>
</evidence>
<dbReference type="GO" id="GO:0003677">
    <property type="term" value="F:DNA binding"/>
    <property type="evidence" value="ECO:0007669"/>
    <property type="project" value="UniProtKB-KW"/>
</dbReference>
<dbReference type="Proteomes" id="UP000245631">
    <property type="component" value="Unassembled WGS sequence"/>
</dbReference>
<sequence length="665" mass="73227">MVGATEPDTRPYLKLLGRVALHDCDGRDLTPKSRRSVCLLAFLALQRDGQATREKICGLLWSGRGDEQARDSLRQTLADLRRTLGARAKQLLRATRDTIGIELGELRVDVRIVEQMLAQGNPEAILFAADHWDGGLLEGLLSPDPEFDAWLSIERTYITEIFVRSADVALAVAVRTGCEPDLHKLAEYLIRIEPTNEAAHSALIGWALDKGNASAALRRYEACREAFRRDLDSEPPLALRRLAEAAQNPQREALSRQASGRSLTCRRLPSVALIARPPVGPPEFTNGLAGFLFEELVGALGRSHSLALLLPTHPDERLDATYTLTMNMWVDERRLQASFRLSRNIDRTHLLSERMDNENLGIVAESLADLDRIVSHVEYAIATDHRQAAKELEDAYSLWLNADQLTESFRPADLASAVSMLHRAAALDSGFSRPIAGLASIQLSYPMANPGNEATPQSFSEALALAKNAVAIDPWDARNHGVLGWAYYRTGLYTQGEREFRRAVELDPCDPLVLIAASEGLAYSGDANAAVKYAERAFLLHPAAPDFFHCFGLQAFAILGAYERALFHGSALRSFGLAEPLAWNAFALAKSARHDEARASTVAFLQVVENHWGGACNFSPAAALKWLDQIILVADRHRREEFLACIATLLTEVTGSPMPITTYTP</sequence>
<dbReference type="InterPro" id="IPR011990">
    <property type="entry name" value="TPR-like_helical_dom_sf"/>
</dbReference>
<evidence type="ECO:0000256" key="1">
    <source>
        <dbReference type="PROSITE-ProRule" id="PRU00339"/>
    </source>
</evidence>
<evidence type="ECO:0000259" key="2">
    <source>
        <dbReference type="SMART" id="SM01043"/>
    </source>
</evidence>
<dbReference type="InterPro" id="IPR036388">
    <property type="entry name" value="WH-like_DNA-bd_sf"/>
</dbReference>
<proteinExistence type="predicted"/>
<reference evidence="3 4" key="1">
    <citation type="submission" date="2018-05" db="EMBL/GenBank/DDBJ databases">
        <title>Genomic Encyclopedia of Type Strains, Phase IV (KMG-IV): sequencing the most valuable type-strain genomes for metagenomic binning, comparative biology and taxonomic classification.</title>
        <authorList>
            <person name="Goeker M."/>
        </authorList>
    </citation>
    <scope>NUCLEOTIDE SEQUENCE [LARGE SCALE GENOMIC DNA]</scope>
    <source>
        <strain evidence="3 4">DSM 2626</strain>
    </source>
</reference>
<dbReference type="SUPFAM" id="SSF46894">
    <property type="entry name" value="C-terminal effector domain of the bipartite response regulators"/>
    <property type="match status" value="1"/>
</dbReference>
<keyword evidence="3" id="KW-0238">DNA-binding</keyword>
<dbReference type="SUPFAM" id="SSF48452">
    <property type="entry name" value="TPR-like"/>
    <property type="match status" value="2"/>
</dbReference>
<dbReference type="InterPro" id="IPR016032">
    <property type="entry name" value="Sig_transdc_resp-reg_C-effctor"/>
</dbReference>
<dbReference type="Gene3D" id="1.10.10.10">
    <property type="entry name" value="Winged helix-like DNA-binding domain superfamily/Winged helix DNA-binding domain"/>
    <property type="match status" value="1"/>
</dbReference>
<dbReference type="GO" id="GO:0006355">
    <property type="term" value="P:regulation of DNA-templated transcription"/>
    <property type="evidence" value="ECO:0007669"/>
    <property type="project" value="InterPro"/>
</dbReference>
<dbReference type="PANTHER" id="PTHR35807">
    <property type="entry name" value="TRANSCRIPTIONAL REGULATOR REDD-RELATED"/>
    <property type="match status" value="1"/>
</dbReference>
<dbReference type="AlphaFoldDB" id="A0A8E3B8K0"/>
<protein>
    <submittedName>
        <fullName evidence="3">DNA-binding SARP family transcriptional activator</fullName>
    </submittedName>
</protein>
<dbReference type="Pfam" id="PF03704">
    <property type="entry name" value="BTAD"/>
    <property type="match status" value="1"/>
</dbReference>
<feature type="repeat" description="TPR" evidence="1">
    <location>
        <begin position="477"/>
        <end position="510"/>
    </location>
</feature>
<feature type="domain" description="Bacterial transcriptional activator" evidence="2">
    <location>
        <begin position="108"/>
        <end position="247"/>
    </location>
</feature>
<comment type="caution">
    <text evidence="3">The sequence shown here is derived from an EMBL/GenBank/DDBJ whole genome shotgun (WGS) entry which is preliminary data.</text>
</comment>
<dbReference type="InterPro" id="IPR019734">
    <property type="entry name" value="TPR_rpt"/>
</dbReference>
<keyword evidence="1" id="KW-0802">TPR repeat</keyword>
<dbReference type="EMBL" id="QGGH01000001">
    <property type="protein sequence ID" value="PWJ95018.1"/>
    <property type="molecule type" value="Genomic_DNA"/>
</dbReference>
<dbReference type="InterPro" id="IPR005158">
    <property type="entry name" value="BTAD"/>
</dbReference>
<gene>
    <name evidence="3" type="ORF">C8D77_1011706</name>
</gene>
<accession>A0A8E3B8K0</accession>
<organism evidence="3 4">
    <name type="scientific">Rhizobium loti</name>
    <name type="common">Mesorhizobium loti</name>
    <dbReference type="NCBI Taxonomy" id="381"/>
    <lineage>
        <taxon>Bacteria</taxon>
        <taxon>Pseudomonadati</taxon>
        <taxon>Pseudomonadota</taxon>
        <taxon>Alphaproteobacteria</taxon>
        <taxon>Hyphomicrobiales</taxon>
        <taxon>Phyllobacteriaceae</taxon>
        <taxon>Mesorhizobium</taxon>
    </lineage>
</organism>
<dbReference type="Gene3D" id="1.25.40.10">
    <property type="entry name" value="Tetratricopeptide repeat domain"/>
    <property type="match status" value="2"/>
</dbReference>
<evidence type="ECO:0000313" key="3">
    <source>
        <dbReference type="EMBL" id="PWJ95018.1"/>
    </source>
</evidence>
<name>A0A8E3B8K0_RHILI</name>
<dbReference type="InterPro" id="IPR051677">
    <property type="entry name" value="AfsR-DnrI-RedD_regulator"/>
</dbReference>
<dbReference type="PROSITE" id="PS50005">
    <property type="entry name" value="TPR"/>
    <property type="match status" value="1"/>
</dbReference>
<dbReference type="SMART" id="SM01043">
    <property type="entry name" value="BTAD"/>
    <property type="match status" value="1"/>
</dbReference>